<evidence type="ECO:0000313" key="4">
    <source>
        <dbReference type="EMBL" id="QOS69779.1"/>
    </source>
</evidence>
<dbReference type="Gene3D" id="1.10.10.10">
    <property type="entry name" value="Winged helix-like DNA-binding domain superfamily/Winged helix DNA-binding domain"/>
    <property type="match status" value="1"/>
</dbReference>
<dbReference type="GO" id="GO:0003677">
    <property type="term" value="F:DNA binding"/>
    <property type="evidence" value="ECO:0007669"/>
    <property type="project" value="UniProtKB-KW"/>
</dbReference>
<keyword evidence="3" id="KW-0804">Transcription</keyword>
<gene>
    <name evidence="4" type="ORF">GS424_008065</name>
</gene>
<evidence type="ECO:0000256" key="2">
    <source>
        <dbReference type="ARBA" id="ARBA00023125"/>
    </source>
</evidence>
<keyword evidence="1" id="KW-0805">Transcription regulation</keyword>
<dbReference type="InterPro" id="IPR016032">
    <property type="entry name" value="Sig_transdc_resp-reg_C-effctor"/>
</dbReference>
<organism evidence="4 5">
    <name type="scientific">Eggerthella guodeyinii</name>
    <dbReference type="NCBI Taxonomy" id="2690837"/>
    <lineage>
        <taxon>Bacteria</taxon>
        <taxon>Bacillati</taxon>
        <taxon>Actinomycetota</taxon>
        <taxon>Coriobacteriia</taxon>
        <taxon>Eggerthellales</taxon>
        <taxon>Eggerthellaceae</taxon>
        <taxon>Eggerthella</taxon>
    </lineage>
</organism>
<name>A0A6L7IQJ0_9ACTN</name>
<dbReference type="Proteomes" id="UP000478463">
    <property type="component" value="Chromosome"/>
</dbReference>
<dbReference type="GO" id="GO:0006355">
    <property type="term" value="P:regulation of DNA-templated transcription"/>
    <property type="evidence" value="ECO:0007669"/>
    <property type="project" value="InterPro"/>
</dbReference>
<dbReference type="PROSITE" id="PS50043">
    <property type="entry name" value="HTH_LUXR_2"/>
    <property type="match status" value="1"/>
</dbReference>
<evidence type="ECO:0000256" key="1">
    <source>
        <dbReference type="ARBA" id="ARBA00023015"/>
    </source>
</evidence>
<dbReference type="KEGG" id="egd:GS424_008065"/>
<dbReference type="RefSeq" id="WP_160941630.1">
    <property type="nucleotide sequence ID" value="NZ_CP063310.1"/>
</dbReference>
<dbReference type="InterPro" id="IPR000792">
    <property type="entry name" value="Tscrpt_reg_LuxR_C"/>
</dbReference>
<proteinExistence type="predicted"/>
<dbReference type="PANTHER" id="PTHR44688:SF16">
    <property type="entry name" value="DNA-BINDING TRANSCRIPTIONAL ACTIVATOR DEVR_DOSR"/>
    <property type="match status" value="1"/>
</dbReference>
<dbReference type="PANTHER" id="PTHR44688">
    <property type="entry name" value="DNA-BINDING TRANSCRIPTIONAL ACTIVATOR DEVR_DOSR"/>
    <property type="match status" value="1"/>
</dbReference>
<dbReference type="AlphaFoldDB" id="A0A6L7IQJ0"/>
<evidence type="ECO:0000256" key="3">
    <source>
        <dbReference type="ARBA" id="ARBA00023163"/>
    </source>
</evidence>
<reference evidence="4 5" key="1">
    <citation type="submission" date="2020-10" db="EMBL/GenBank/DDBJ databases">
        <title>Eggerthella sp. nov., isolated from human feces.</title>
        <authorList>
            <person name="Yajun G."/>
        </authorList>
    </citation>
    <scope>NUCLEOTIDE SEQUENCE [LARGE SCALE GENOMIC DNA]</scope>
    <source>
        <strain evidence="4 5">HF-1101</strain>
    </source>
</reference>
<protein>
    <submittedName>
        <fullName evidence="4">Helix-turn-helix transcriptional regulator</fullName>
    </submittedName>
</protein>
<dbReference type="Pfam" id="PF00196">
    <property type="entry name" value="GerE"/>
    <property type="match status" value="1"/>
</dbReference>
<dbReference type="CDD" id="cd06170">
    <property type="entry name" value="LuxR_C_like"/>
    <property type="match status" value="1"/>
</dbReference>
<dbReference type="InterPro" id="IPR036388">
    <property type="entry name" value="WH-like_DNA-bd_sf"/>
</dbReference>
<evidence type="ECO:0000313" key="5">
    <source>
        <dbReference type="Proteomes" id="UP000478463"/>
    </source>
</evidence>
<keyword evidence="2" id="KW-0238">DNA-binding</keyword>
<dbReference type="EMBL" id="CP063310">
    <property type="protein sequence ID" value="QOS69779.1"/>
    <property type="molecule type" value="Genomic_DNA"/>
</dbReference>
<sequence>MDDEGAFKGRRRVAELRYLSLCFFGFAFIRAWDDVAFFRFAQLFPASALVGKDLFILVMVLAVFLPGVVLARRIAPLYRRRALVNLSVGALTASTAASFAATAVPGAHEALAVAAVVAGGVGAALSILLWAELQSCFDPFHMVLYVSGSFFLGSVLGWLCIGLDPVRSAAVLLLLPLLSLACMKAGFRKIPVIDLPKRSWSTVRFPWGLIVVLGIYQFVFGLRGGSASFEGGMLIGGTMAVSAALFAAVYFLSHRFDFTALFRTPFVLVTCGLLMELLAFSVGSAVAGFCISAGYALMFLVLTILLCDLSHRYGTSVLVLCGVQELTTLSIVGGHATAEAMNEGLLPVSLNDPLVTGVLAILVVLATVALLSGERRSREWGATFFGLHEKPHDDSLAERCDEVGRKRGLSPREREVLQLLAAGKGSAYIERELCIANGTLKSHTRRIYQKLDVHSREELLEMVAPVEPVEEGAGEPPSRA</sequence>
<dbReference type="SUPFAM" id="SSF46894">
    <property type="entry name" value="C-terminal effector domain of the bipartite response regulators"/>
    <property type="match status" value="1"/>
</dbReference>
<dbReference type="PRINTS" id="PR00038">
    <property type="entry name" value="HTHLUXR"/>
</dbReference>
<accession>A0A6L7IQJ0</accession>
<dbReference type="SMART" id="SM00421">
    <property type="entry name" value="HTH_LUXR"/>
    <property type="match status" value="1"/>
</dbReference>